<gene>
    <name evidence="1" type="ORF">EOW66_04210</name>
</gene>
<protein>
    <submittedName>
        <fullName evidence="1">Uncharacterized protein</fullName>
    </submittedName>
</protein>
<name>A0A3S3M0V9_9RHOB</name>
<dbReference type="RefSeq" id="WP_128155078.1">
    <property type="nucleotide sequence ID" value="NZ_JBHSOM010000016.1"/>
</dbReference>
<evidence type="ECO:0000313" key="2">
    <source>
        <dbReference type="Proteomes" id="UP000288071"/>
    </source>
</evidence>
<proteinExistence type="predicted"/>
<comment type="caution">
    <text evidence="1">The sequence shown here is derived from an EMBL/GenBank/DDBJ whole genome shotgun (WGS) entry which is preliminary data.</text>
</comment>
<keyword evidence="2" id="KW-1185">Reference proteome</keyword>
<organism evidence="1 2">
    <name type="scientific">Paenirhodobacter huangdaonensis</name>
    <dbReference type="NCBI Taxonomy" id="2501515"/>
    <lineage>
        <taxon>Bacteria</taxon>
        <taxon>Pseudomonadati</taxon>
        <taxon>Pseudomonadota</taxon>
        <taxon>Alphaproteobacteria</taxon>
        <taxon>Rhodobacterales</taxon>
        <taxon>Rhodobacter group</taxon>
        <taxon>Paenirhodobacter</taxon>
    </lineage>
</organism>
<accession>A0A3S3M0V9</accession>
<dbReference type="Proteomes" id="UP000288071">
    <property type="component" value="Unassembled WGS sequence"/>
</dbReference>
<reference evidence="2" key="1">
    <citation type="submission" date="2019-01" db="EMBL/GenBank/DDBJ databases">
        <title>Sinorhodobacter populi sp. nov. isolated from the symptomatic bark tissue of Populus euramericana canker.</title>
        <authorList>
            <person name="Li Y."/>
        </authorList>
    </citation>
    <scope>NUCLEOTIDE SEQUENCE [LARGE SCALE GENOMIC DNA]</scope>
    <source>
        <strain evidence="2">CGMCC 1.12963</strain>
    </source>
</reference>
<dbReference type="AlphaFoldDB" id="A0A3S3M0V9"/>
<evidence type="ECO:0000313" key="1">
    <source>
        <dbReference type="EMBL" id="RWR53828.1"/>
    </source>
</evidence>
<sequence length="69" mass="7854">MNMNQLINMLIRMVMQKLMNFGIRKGTQLAAGKGKPAAEMTPAERKAAREMRAAVKRARQAARITRRIR</sequence>
<reference evidence="1 2" key="2">
    <citation type="submission" date="2019-01" db="EMBL/GenBank/DDBJ databases">
        <title>Sinorhodobacter populi sp. nov. isolated from the symptomatic bark tissue of Populus euramericana canker.</title>
        <authorList>
            <person name="Xu G."/>
        </authorList>
    </citation>
    <scope>NUCLEOTIDE SEQUENCE [LARGE SCALE GENOMIC DNA]</scope>
    <source>
        <strain evidence="1 2">CGMCC 1.12963</strain>
    </source>
</reference>
<dbReference type="EMBL" id="SAVA01000002">
    <property type="protein sequence ID" value="RWR53828.1"/>
    <property type="molecule type" value="Genomic_DNA"/>
</dbReference>